<dbReference type="PANTHER" id="PTHR36477">
    <property type="entry name" value="TRANSMEMBRANE PROTEIN 225"/>
    <property type="match status" value="1"/>
</dbReference>
<dbReference type="InterPro" id="IPR057351">
    <property type="entry name" value="TM225_dom"/>
</dbReference>
<dbReference type="STRING" id="9925.ENSCHIP00000028687"/>
<evidence type="ECO:0000313" key="6">
    <source>
        <dbReference type="Ensembl" id="ENSCHIP00000028687.1"/>
    </source>
</evidence>
<evidence type="ECO:0000256" key="1">
    <source>
        <dbReference type="ARBA" id="ARBA00004141"/>
    </source>
</evidence>
<gene>
    <name evidence="6" type="primary">TMEM225</name>
</gene>
<evidence type="ECO:0000259" key="5">
    <source>
        <dbReference type="Pfam" id="PF25452"/>
    </source>
</evidence>
<keyword evidence="3 4" id="KW-0472">Membrane</keyword>
<keyword evidence="7" id="KW-1185">Reference proteome</keyword>
<feature type="transmembrane region" description="Helical" evidence="4">
    <location>
        <begin position="103"/>
        <end position="122"/>
    </location>
</feature>
<dbReference type="Ensembl" id="ENSCHIT00000036557.1">
    <property type="protein sequence ID" value="ENSCHIP00000028687.1"/>
    <property type="gene ID" value="ENSCHIG00000024103.1"/>
</dbReference>
<reference evidence="6" key="3">
    <citation type="submission" date="2025-09" db="UniProtKB">
        <authorList>
            <consortium name="Ensembl"/>
        </authorList>
    </citation>
    <scope>IDENTIFICATION</scope>
</reference>
<organism evidence="6 7">
    <name type="scientific">Capra hircus</name>
    <name type="common">Goat</name>
    <dbReference type="NCBI Taxonomy" id="9925"/>
    <lineage>
        <taxon>Eukaryota</taxon>
        <taxon>Metazoa</taxon>
        <taxon>Chordata</taxon>
        <taxon>Craniata</taxon>
        <taxon>Vertebrata</taxon>
        <taxon>Euteleostomi</taxon>
        <taxon>Mammalia</taxon>
        <taxon>Eutheria</taxon>
        <taxon>Laurasiatheria</taxon>
        <taxon>Artiodactyla</taxon>
        <taxon>Ruminantia</taxon>
        <taxon>Pecora</taxon>
        <taxon>Bovidae</taxon>
        <taxon>Caprinae</taxon>
        <taxon>Capra</taxon>
    </lineage>
</organism>
<proteinExistence type="predicted"/>
<evidence type="ECO:0000256" key="3">
    <source>
        <dbReference type="ARBA" id="ARBA00023136"/>
    </source>
</evidence>
<keyword evidence="2 4" id="KW-0812">Transmembrane</keyword>
<protein>
    <submittedName>
        <fullName evidence="6">Transmembrane protein 225</fullName>
    </submittedName>
</protein>
<name>A0A452FWL1_CAPHI</name>
<feature type="domain" description="Transmembrane protein 225" evidence="5">
    <location>
        <begin position="1"/>
        <end position="169"/>
    </location>
</feature>
<sequence>MVHILVRKVEASNMFFSSWVLVFLAIGLIIEEWAELKLGPQKHRITHSSWICCTSLWLSDGLEVVRNILIVVFSFSFMHNLLLGFEFTYMIPQTKYTLMTCNSLSSATSILLLIVLLLYHHMLTQGESVYRSSYKVFWVIVTAYLNTLLLFASDECLQGFLSLLQYKQSINGSGSLITIPKSARESQVMEQRSFKVVSLPAGTAMPHSIVWIHSAHMKEDSPKRPSTSCNQGSMI</sequence>
<feature type="transmembrane region" description="Helical" evidence="4">
    <location>
        <begin position="134"/>
        <end position="152"/>
    </location>
</feature>
<comment type="subcellular location">
    <subcellularLocation>
        <location evidence="1">Membrane</location>
        <topology evidence="1">Multi-pass membrane protein</topology>
    </subcellularLocation>
</comment>
<dbReference type="AlphaFoldDB" id="A0A452FWL1"/>
<dbReference type="EMBL" id="LWLT01000026">
    <property type="status" value="NOT_ANNOTATED_CDS"/>
    <property type="molecule type" value="Genomic_DNA"/>
</dbReference>
<accession>A0A452FWL1</accession>
<dbReference type="GeneTree" id="ENSGT00390000011564"/>
<dbReference type="PANTHER" id="PTHR36477:SF1">
    <property type="entry name" value="TRANSMEMBRANE PROTEIN 225"/>
    <property type="match status" value="1"/>
</dbReference>
<dbReference type="Proteomes" id="UP000291000">
    <property type="component" value="Chromosome 29"/>
</dbReference>
<dbReference type="GO" id="GO:0016020">
    <property type="term" value="C:membrane"/>
    <property type="evidence" value="ECO:0007669"/>
    <property type="project" value="UniProtKB-SubCell"/>
</dbReference>
<feature type="transmembrane region" description="Helical" evidence="4">
    <location>
        <begin position="68"/>
        <end position="91"/>
    </location>
</feature>
<feature type="transmembrane region" description="Helical" evidence="4">
    <location>
        <begin position="12"/>
        <end position="30"/>
    </location>
</feature>
<evidence type="ECO:0000313" key="7">
    <source>
        <dbReference type="Proteomes" id="UP000291000"/>
    </source>
</evidence>
<evidence type="ECO:0000256" key="2">
    <source>
        <dbReference type="ARBA" id="ARBA00022692"/>
    </source>
</evidence>
<evidence type="ECO:0000256" key="4">
    <source>
        <dbReference type="SAM" id="Phobius"/>
    </source>
</evidence>
<reference evidence="6 7" key="1">
    <citation type="submission" date="2016-04" db="EMBL/GenBank/DDBJ databases">
        <title>Polished mammalian reference genomes with single-molecule sequencing and chromosome conformation capture applied to the Capra hircus genome.</title>
        <authorList>
            <person name="Bickhart D.M."/>
            <person name="Koren S."/>
            <person name="Rosen B."/>
            <person name="Hastie A."/>
            <person name="Liachko I."/>
            <person name="Sullivan S.T."/>
            <person name="Burton J."/>
            <person name="Sayre B.L."/>
            <person name="Huson H.J."/>
            <person name="Lee J."/>
            <person name="Lam E."/>
            <person name="Kelley C.M."/>
            <person name="Hutchison J.L."/>
            <person name="Zhou Y."/>
            <person name="Sun J."/>
            <person name="Crisa A."/>
            <person name="Schwartz J.C."/>
            <person name="Hammond J.A."/>
            <person name="Schroeder S.G."/>
            <person name="Liu G.E."/>
            <person name="Dunham M."/>
            <person name="Shendure J."/>
            <person name="Sonstegard T.S."/>
            <person name="Phillippy A.M."/>
            <person name="Van Tassell C.P."/>
            <person name="Smith T.P."/>
        </authorList>
    </citation>
    <scope>NUCLEOTIDE SEQUENCE [LARGE SCALE GENOMIC DNA]</scope>
</reference>
<keyword evidence="4" id="KW-1133">Transmembrane helix</keyword>
<dbReference type="Pfam" id="PF25452">
    <property type="entry name" value="TM225"/>
    <property type="match status" value="1"/>
</dbReference>
<dbReference type="InterPro" id="IPR033542">
    <property type="entry name" value="TM225"/>
</dbReference>
<reference evidence="6" key="2">
    <citation type="submission" date="2025-08" db="UniProtKB">
        <authorList>
            <consortium name="Ensembl"/>
        </authorList>
    </citation>
    <scope>IDENTIFICATION</scope>
</reference>
<dbReference type="OMA" id="IVWIHSA"/>